<dbReference type="PANTHER" id="PTHR46481:SF10">
    <property type="entry name" value="ZINC FINGER BED DOMAIN-CONTAINING PROTEIN 39"/>
    <property type="match status" value="1"/>
</dbReference>
<accession>A0A8H6MHT2</accession>
<dbReference type="GO" id="GO:0005634">
    <property type="term" value="C:nucleus"/>
    <property type="evidence" value="ECO:0007669"/>
    <property type="project" value="UniProtKB-SubCell"/>
</dbReference>
<evidence type="ECO:0000256" key="4">
    <source>
        <dbReference type="ARBA" id="ARBA00022833"/>
    </source>
</evidence>
<gene>
    <name evidence="7" type="ORF">CSOJ01_16070</name>
</gene>
<reference evidence="7 8" key="1">
    <citation type="journal article" date="2020" name="Phytopathology">
        <title>Genome Sequence Resources of Colletotrichum truncatum, C. plurivorum, C. musicola, and C. sojae: Four Species Pathogenic to Soybean (Glycine max).</title>
        <authorList>
            <person name="Rogerio F."/>
            <person name="Boufleur T.R."/>
            <person name="Ciampi-Guillardi M."/>
            <person name="Sukno S.A."/>
            <person name="Thon M.R."/>
            <person name="Massola Junior N.S."/>
            <person name="Baroncelli R."/>
        </authorList>
    </citation>
    <scope>NUCLEOTIDE SEQUENCE [LARGE SCALE GENOMIC DNA]</scope>
    <source>
        <strain evidence="7 8">LFN0009</strain>
    </source>
</reference>
<dbReference type="InterPro" id="IPR012337">
    <property type="entry name" value="RNaseH-like_sf"/>
</dbReference>
<evidence type="ECO:0000256" key="3">
    <source>
        <dbReference type="ARBA" id="ARBA00022771"/>
    </source>
</evidence>
<evidence type="ECO:0000256" key="1">
    <source>
        <dbReference type="ARBA" id="ARBA00004123"/>
    </source>
</evidence>
<dbReference type="InterPro" id="IPR052035">
    <property type="entry name" value="ZnF_BED_domain_contain"/>
</dbReference>
<keyword evidence="5" id="KW-0539">Nucleus</keyword>
<evidence type="ECO:0000256" key="2">
    <source>
        <dbReference type="ARBA" id="ARBA00022723"/>
    </source>
</evidence>
<feature type="compositionally biased region" description="Low complexity" evidence="6">
    <location>
        <begin position="97"/>
        <end position="114"/>
    </location>
</feature>
<name>A0A8H6MHT2_9PEZI</name>
<proteinExistence type="predicted"/>
<protein>
    <submittedName>
        <fullName evidence="7">Transposase-like protein</fullName>
    </submittedName>
</protein>
<keyword evidence="8" id="KW-1185">Reference proteome</keyword>
<keyword evidence="3" id="KW-0863">Zinc-finger</keyword>
<keyword evidence="2" id="KW-0479">Metal-binding</keyword>
<evidence type="ECO:0000313" key="8">
    <source>
        <dbReference type="Proteomes" id="UP000652219"/>
    </source>
</evidence>
<dbReference type="Proteomes" id="UP000652219">
    <property type="component" value="Unassembled WGS sequence"/>
</dbReference>
<comment type="caution">
    <text evidence="7">The sequence shown here is derived from an EMBL/GenBank/DDBJ whole genome shotgun (WGS) entry which is preliminary data.</text>
</comment>
<dbReference type="GO" id="GO:0008270">
    <property type="term" value="F:zinc ion binding"/>
    <property type="evidence" value="ECO:0007669"/>
    <property type="project" value="UniProtKB-KW"/>
</dbReference>
<feature type="non-terminal residue" evidence="7">
    <location>
        <position position="360"/>
    </location>
</feature>
<dbReference type="AlphaFoldDB" id="A0A8H6MHT2"/>
<organism evidence="7 8">
    <name type="scientific">Colletotrichum sojae</name>
    <dbReference type="NCBI Taxonomy" id="2175907"/>
    <lineage>
        <taxon>Eukaryota</taxon>
        <taxon>Fungi</taxon>
        <taxon>Dikarya</taxon>
        <taxon>Ascomycota</taxon>
        <taxon>Pezizomycotina</taxon>
        <taxon>Sordariomycetes</taxon>
        <taxon>Hypocreomycetidae</taxon>
        <taxon>Glomerellales</taxon>
        <taxon>Glomerellaceae</taxon>
        <taxon>Colletotrichum</taxon>
        <taxon>Colletotrichum orchidearum species complex</taxon>
    </lineage>
</organism>
<keyword evidence="4" id="KW-0862">Zinc</keyword>
<feature type="region of interest" description="Disordered" evidence="6">
    <location>
        <begin position="57"/>
        <end position="120"/>
    </location>
</feature>
<evidence type="ECO:0000256" key="6">
    <source>
        <dbReference type="SAM" id="MobiDB-lite"/>
    </source>
</evidence>
<dbReference type="SUPFAM" id="SSF53098">
    <property type="entry name" value="Ribonuclease H-like"/>
    <property type="match status" value="1"/>
</dbReference>
<evidence type="ECO:0000313" key="7">
    <source>
        <dbReference type="EMBL" id="KAF6781546.1"/>
    </source>
</evidence>
<sequence length="360" mass="39904">MSLTLFGAKPPPSIIAQLGTADGDEPSVNIATWAGRRFAVAASPSPMTSLRRVIEGGAAGSQPMGSSSTSSKEQRMRSAASTSSAIAHLRKKHRILEGSSEETSTSEDTSGTDTTRSKKVGLLTPGSIKTDIEELAIGFIVNSDQGFNVFNDPFGRYYRGSIQQRLLALRHHHGAHTGINQASILTEVAREWDIADRIGVVVCDNATNNNTCCQAFFQRIQPRLDPEDITKRRIRCYGHILNLVGRAFLFGNSCEALGLEQASQGLEDPEQVDDSLRTWRRRGPVSKLHNLVRWVRSSPQRSEYFKSFVGESSDTDGIRLSEESTVELELIQNNDTRWNSTYLMIERALRKYAEIQIFLE</sequence>
<comment type="subcellular location">
    <subcellularLocation>
        <location evidence="1">Nucleus</location>
    </subcellularLocation>
</comment>
<dbReference type="EMBL" id="WIGN01001001">
    <property type="protein sequence ID" value="KAF6781546.1"/>
    <property type="molecule type" value="Genomic_DNA"/>
</dbReference>
<dbReference type="PANTHER" id="PTHR46481">
    <property type="entry name" value="ZINC FINGER BED DOMAIN-CONTAINING PROTEIN 4"/>
    <property type="match status" value="1"/>
</dbReference>
<evidence type="ECO:0000256" key="5">
    <source>
        <dbReference type="ARBA" id="ARBA00023242"/>
    </source>
</evidence>